<dbReference type="InterPro" id="IPR046348">
    <property type="entry name" value="SIS_dom_sf"/>
</dbReference>
<evidence type="ECO:0000256" key="1">
    <source>
        <dbReference type="ARBA" id="ARBA00001031"/>
    </source>
</evidence>
<dbReference type="PANTHER" id="PTHR10937">
    <property type="entry name" value="GLUCOSAMINE--FRUCTOSE-6-PHOSPHATE AMINOTRANSFERASE, ISOMERIZING"/>
    <property type="match status" value="1"/>
</dbReference>
<dbReference type="EC" id="2.6.1.16" evidence="2"/>
<evidence type="ECO:0000256" key="4">
    <source>
        <dbReference type="ARBA" id="ARBA00022737"/>
    </source>
</evidence>
<dbReference type="SUPFAM" id="SSF53697">
    <property type="entry name" value="SIS domain"/>
    <property type="match status" value="1"/>
</dbReference>
<feature type="domain" description="SIS" evidence="5">
    <location>
        <begin position="76"/>
        <end position="214"/>
    </location>
</feature>
<sequence>MESPLISAGSPLDARQQAVIARVSAAEHAGILQLPSDDPLDAKRLARTEATWPELIAQPEMVLRTWAANEKTLVAAAEAIRDRGIERVYLVGAGDSYAVMISARLALQDALAVPVEAVQSLEFAYYLRPVLDRHTLVVALSSSGETTRTVEAALVAQHAGALTLALTNTAGSTLDVESEQTLKIEATRVGWPTQSSTAALALLLKLAGMLGGEKPAGMRAGADLDRLPDLMAEVIGALSEPIAAIAEREAGSRMFLFSAGGPSFGAALAGAAKYKECTPDHALAIQVEEYHHYNSQKAGEPLLLLAPSGWSVPRAADTRAEALRFGGRAYVVTSATETAFGDDVLRLPDVPEALSPLLTFLPAQLMGFHAAMAKFRAAQR</sequence>
<dbReference type="Proteomes" id="UP000637628">
    <property type="component" value="Unassembled WGS sequence"/>
</dbReference>
<reference evidence="6 7" key="1">
    <citation type="submission" date="2021-01" db="EMBL/GenBank/DDBJ databases">
        <title>Whole genome shotgun sequence of Actinoplanes durhamensis NBRC 14914.</title>
        <authorList>
            <person name="Komaki H."/>
            <person name="Tamura T."/>
        </authorList>
    </citation>
    <scope>NUCLEOTIDE SEQUENCE [LARGE SCALE GENOMIC DNA]</scope>
    <source>
        <strain evidence="6 7">NBRC 14914</strain>
    </source>
</reference>
<accession>A0ABQ3YV68</accession>
<dbReference type="PROSITE" id="PS51464">
    <property type="entry name" value="SIS"/>
    <property type="match status" value="2"/>
</dbReference>
<comment type="catalytic activity">
    <reaction evidence="1">
        <text>D-fructose 6-phosphate + L-glutamine = D-glucosamine 6-phosphate + L-glutamate</text>
        <dbReference type="Rhea" id="RHEA:13237"/>
        <dbReference type="ChEBI" id="CHEBI:29985"/>
        <dbReference type="ChEBI" id="CHEBI:58359"/>
        <dbReference type="ChEBI" id="CHEBI:58725"/>
        <dbReference type="ChEBI" id="CHEBI:61527"/>
        <dbReference type="EC" id="2.6.1.16"/>
    </reaction>
</comment>
<feature type="domain" description="SIS" evidence="5">
    <location>
        <begin position="245"/>
        <end position="380"/>
    </location>
</feature>
<dbReference type="PANTHER" id="PTHR10937:SF0">
    <property type="entry name" value="GLUTAMINE--FRUCTOSE-6-PHOSPHATE TRANSAMINASE (ISOMERIZING)"/>
    <property type="match status" value="1"/>
</dbReference>
<comment type="caution">
    <text evidence="6">The sequence shown here is derived from an EMBL/GenBank/DDBJ whole genome shotgun (WGS) entry which is preliminary data.</text>
</comment>
<name>A0ABQ3YV68_9ACTN</name>
<evidence type="ECO:0000256" key="3">
    <source>
        <dbReference type="ARBA" id="ARBA00016090"/>
    </source>
</evidence>
<dbReference type="Pfam" id="PF01380">
    <property type="entry name" value="SIS"/>
    <property type="match status" value="1"/>
</dbReference>
<dbReference type="CDD" id="cd05008">
    <property type="entry name" value="SIS_GlmS_GlmD_1"/>
    <property type="match status" value="1"/>
</dbReference>
<keyword evidence="7" id="KW-1185">Reference proteome</keyword>
<proteinExistence type="predicted"/>
<evidence type="ECO:0000313" key="6">
    <source>
        <dbReference type="EMBL" id="GIE01490.1"/>
    </source>
</evidence>
<dbReference type="Gene3D" id="3.40.50.10490">
    <property type="entry name" value="Glucose-6-phosphate isomerase like protein, domain 1"/>
    <property type="match status" value="2"/>
</dbReference>
<keyword evidence="4" id="KW-0677">Repeat</keyword>
<dbReference type="InterPro" id="IPR035466">
    <property type="entry name" value="GlmS/AgaS_SIS"/>
</dbReference>
<gene>
    <name evidence="6" type="ORF">Adu01nite_28400</name>
</gene>
<dbReference type="RefSeq" id="WP_203727185.1">
    <property type="nucleotide sequence ID" value="NZ_BAAATX010000017.1"/>
</dbReference>
<evidence type="ECO:0000313" key="7">
    <source>
        <dbReference type="Proteomes" id="UP000637628"/>
    </source>
</evidence>
<dbReference type="InterPro" id="IPR001347">
    <property type="entry name" value="SIS_dom"/>
</dbReference>
<dbReference type="EMBL" id="BOML01000022">
    <property type="protein sequence ID" value="GIE01490.1"/>
    <property type="molecule type" value="Genomic_DNA"/>
</dbReference>
<protein>
    <recommendedName>
        <fullName evidence="3">Glutamine--fructose-6-phosphate aminotransferase [isomerizing]</fullName>
        <ecNumber evidence="2">2.6.1.16</ecNumber>
    </recommendedName>
</protein>
<organism evidence="6 7">
    <name type="scientific">Paractinoplanes durhamensis</name>
    <dbReference type="NCBI Taxonomy" id="113563"/>
    <lineage>
        <taxon>Bacteria</taxon>
        <taxon>Bacillati</taxon>
        <taxon>Actinomycetota</taxon>
        <taxon>Actinomycetes</taxon>
        <taxon>Micromonosporales</taxon>
        <taxon>Micromonosporaceae</taxon>
        <taxon>Paractinoplanes</taxon>
    </lineage>
</organism>
<evidence type="ECO:0000256" key="2">
    <source>
        <dbReference type="ARBA" id="ARBA00012916"/>
    </source>
</evidence>
<evidence type="ECO:0000259" key="5">
    <source>
        <dbReference type="PROSITE" id="PS51464"/>
    </source>
</evidence>